<dbReference type="Proteomes" id="UP000299102">
    <property type="component" value="Unassembled WGS sequence"/>
</dbReference>
<keyword evidence="2" id="KW-1185">Reference proteome</keyword>
<comment type="caution">
    <text evidence="1">The sequence shown here is derived from an EMBL/GenBank/DDBJ whole genome shotgun (WGS) entry which is preliminary data.</text>
</comment>
<proteinExistence type="predicted"/>
<reference evidence="1 2" key="1">
    <citation type="journal article" date="2019" name="Commun. Biol.">
        <title>The bagworm genome reveals a unique fibroin gene that provides high tensile strength.</title>
        <authorList>
            <person name="Kono N."/>
            <person name="Nakamura H."/>
            <person name="Ohtoshi R."/>
            <person name="Tomita M."/>
            <person name="Numata K."/>
            <person name="Arakawa K."/>
        </authorList>
    </citation>
    <scope>NUCLEOTIDE SEQUENCE [LARGE SCALE GENOMIC DNA]</scope>
</reference>
<organism evidence="1 2">
    <name type="scientific">Eumeta variegata</name>
    <name type="common">Bagworm moth</name>
    <name type="synonym">Eumeta japonica</name>
    <dbReference type="NCBI Taxonomy" id="151549"/>
    <lineage>
        <taxon>Eukaryota</taxon>
        <taxon>Metazoa</taxon>
        <taxon>Ecdysozoa</taxon>
        <taxon>Arthropoda</taxon>
        <taxon>Hexapoda</taxon>
        <taxon>Insecta</taxon>
        <taxon>Pterygota</taxon>
        <taxon>Neoptera</taxon>
        <taxon>Endopterygota</taxon>
        <taxon>Lepidoptera</taxon>
        <taxon>Glossata</taxon>
        <taxon>Ditrysia</taxon>
        <taxon>Tineoidea</taxon>
        <taxon>Psychidae</taxon>
        <taxon>Oiketicinae</taxon>
        <taxon>Eumeta</taxon>
    </lineage>
</organism>
<sequence length="170" mass="19147">MNIIDFVNHPTAVADHAIAGKSMTSQFNPHALADGCLDERKVKAYYHPTVRYAFPQSFWFKLKDFEFHAARWEFRLATQRKKEGLIHSRDCISSENGEPQYRSDSCYSPASSPAWISKEFVHLLYRSHSSLALNPAISTNVDLGPVPHLTIGSGPVRRSVPNPSPFSNFL</sequence>
<evidence type="ECO:0000313" key="2">
    <source>
        <dbReference type="Proteomes" id="UP000299102"/>
    </source>
</evidence>
<gene>
    <name evidence="1" type="ORF">EVAR_78510_1</name>
</gene>
<dbReference type="EMBL" id="BGZK01000103">
    <property type="protein sequence ID" value="GBP19040.1"/>
    <property type="molecule type" value="Genomic_DNA"/>
</dbReference>
<protein>
    <submittedName>
        <fullName evidence="1">Uncharacterized protein</fullName>
    </submittedName>
</protein>
<name>A0A4C1TYG2_EUMVA</name>
<evidence type="ECO:0000313" key="1">
    <source>
        <dbReference type="EMBL" id="GBP19040.1"/>
    </source>
</evidence>
<dbReference type="AlphaFoldDB" id="A0A4C1TYG2"/>
<accession>A0A4C1TYG2</accession>